<proteinExistence type="predicted"/>
<keyword evidence="3" id="KW-1185">Reference proteome</keyword>
<dbReference type="CDD" id="cd04301">
    <property type="entry name" value="NAT_SF"/>
    <property type="match status" value="1"/>
</dbReference>
<organism evidence="2 3">
    <name type="scientific">Kistimonas scapharcae</name>
    <dbReference type="NCBI Taxonomy" id="1036133"/>
    <lineage>
        <taxon>Bacteria</taxon>
        <taxon>Pseudomonadati</taxon>
        <taxon>Pseudomonadota</taxon>
        <taxon>Gammaproteobacteria</taxon>
        <taxon>Oceanospirillales</taxon>
        <taxon>Endozoicomonadaceae</taxon>
        <taxon>Kistimonas</taxon>
    </lineage>
</organism>
<feature type="domain" description="N-acetyltransferase" evidence="1">
    <location>
        <begin position="3"/>
        <end position="147"/>
    </location>
</feature>
<dbReference type="InterPro" id="IPR016181">
    <property type="entry name" value="Acyl_CoA_acyltransferase"/>
</dbReference>
<gene>
    <name evidence="2" type="ORF">GCM10023116_27290</name>
</gene>
<dbReference type="RefSeq" id="WP_345196627.1">
    <property type="nucleotide sequence ID" value="NZ_BAABFL010000396.1"/>
</dbReference>
<dbReference type="Proteomes" id="UP001500604">
    <property type="component" value="Unassembled WGS sequence"/>
</dbReference>
<dbReference type="Gene3D" id="3.40.630.30">
    <property type="match status" value="1"/>
</dbReference>
<comment type="caution">
    <text evidence="2">The sequence shown here is derived from an EMBL/GenBank/DDBJ whole genome shotgun (WGS) entry which is preliminary data.</text>
</comment>
<accession>A0ABP8V3R6</accession>
<dbReference type="PROSITE" id="PS51186">
    <property type="entry name" value="GNAT"/>
    <property type="match status" value="1"/>
</dbReference>
<dbReference type="SUPFAM" id="SSF55729">
    <property type="entry name" value="Acyl-CoA N-acyltransferases (Nat)"/>
    <property type="match status" value="1"/>
</dbReference>
<evidence type="ECO:0000313" key="3">
    <source>
        <dbReference type="Proteomes" id="UP001500604"/>
    </source>
</evidence>
<dbReference type="Pfam" id="PF00583">
    <property type="entry name" value="Acetyltransf_1"/>
    <property type="match status" value="1"/>
</dbReference>
<protein>
    <submittedName>
        <fullName evidence="2">GNAT family N-acetyltransferase</fullName>
    </submittedName>
</protein>
<evidence type="ECO:0000313" key="2">
    <source>
        <dbReference type="EMBL" id="GAA4650446.1"/>
    </source>
</evidence>
<sequence>MQLTYSSGTVEEALTVYASTPEFDRVMTQEAFLTKLSCKRHLILIAKDGGQCIGFKVGYENSRYEFYSWLGSVLPTYRGHGIAAKLRDMQEQWALAQGYSSIRVKSCNRYPAMLHLLIRSGYQIVGYEDLGDITHNKIHFIKALTALKTDQALASTRQ</sequence>
<name>A0ABP8V3R6_9GAMM</name>
<reference evidence="3" key="1">
    <citation type="journal article" date="2019" name="Int. J. Syst. Evol. Microbiol.">
        <title>The Global Catalogue of Microorganisms (GCM) 10K type strain sequencing project: providing services to taxonomists for standard genome sequencing and annotation.</title>
        <authorList>
            <consortium name="The Broad Institute Genomics Platform"/>
            <consortium name="The Broad Institute Genome Sequencing Center for Infectious Disease"/>
            <person name="Wu L."/>
            <person name="Ma J."/>
        </authorList>
    </citation>
    <scope>NUCLEOTIDE SEQUENCE [LARGE SCALE GENOMIC DNA]</scope>
    <source>
        <strain evidence="3">JCM 17805</strain>
    </source>
</reference>
<dbReference type="EMBL" id="BAABFL010000396">
    <property type="protein sequence ID" value="GAA4650446.1"/>
    <property type="molecule type" value="Genomic_DNA"/>
</dbReference>
<evidence type="ECO:0000259" key="1">
    <source>
        <dbReference type="PROSITE" id="PS51186"/>
    </source>
</evidence>
<dbReference type="InterPro" id="IPR000182">
    <property type="entry name" value="GNAT_dom"/>
</dbReference>